<evidence type="ECO:0000313" key="1">
    <source>
        <dbReference type="EMBL" id="NYF40343.1"/>
    </source>
</evidence>
<name>A0A852UYX7_9ACTN</name>
<dbReference type="Proteomes" id="UP000576393">
    <property type="component" value="Unassembled WGS sequence"/>
</dbReference>
<reference evidence="1 2" key="1">
    <citation type="submission" date="2020-07" db="EMBL/GenBank/DDBJ databases">
        <title>Sequencing the genomes of 1000 actinobacteria strains.</title>
        <authorList>
            <person name="Klenk H.-P."/>
        </authorList>
    </citation>
    <scope>NUCLEOTIDE SEQUENCE [LARGE SCALE GENOMIC DNA]</scope>
    <source>
        <strain evidence="1 2">DSM 45763</strain>
    </source>
</reference>
<protein>
    <recommendedName>
        <fullName evidence="3">CopG family transcriptional regulator</fullName>
    </recommendedName>
</protein>
<gene>
    <name evidence="1" type="ORF">HDA43_002502</name>
</gene>
<proteinExistence type="predicted"/>
<keyword evidence="2" id="KW-1185">Reference proteome</keyword>
<dbReference type="RefSeq" id="WP_246423965.1">
    <property type="nucleotide sequence ID" value="NZ_JACCCO010000001.1"/>
</dbReference>
<organism evidence="1 2">
    <name type="scientific">Streptosporangium sandarakinum</name>
    <dbReference type="NCBI Taxonomy" id="1260955"/>
    <lineage>
        <taxon>Bacteria</taxon>
        <taxon>Bacillati</taxon>
        <taxon>Actinomycetota</taxon>
        <taxon>Actinomycetes</taxon>
        <taxon>Streptosporangiales</taxon>
        <taxon>Streptosporangiaceae</taxon>
        <taxon>Streptosporangium</taxon>
    </lineage>
</organism>
<dbReference type="AlphaFoldDB" id="A0A852UYX7"/>
<evidence type="ECO:0008006" key="3">
    <source>
        <dbReference type="Google" id="ProtNLM"/>
    </source>
</evidence>
<comment type="caution">
    <text evidence="1">The sequence shown here is derived from an EMBL/GenBank/DDBJ whole genome shotgun (WGS) entry which is preliminary data.</text>
</comment>
<accession>A0A852UYX7</accession>
<dbReference type="EMBL" id="JACCCO010000001">
    <property type="protein sequence ID" value="NYF40343.1"/>
    <property type="molecule type" value="Genomic_DNA"/>
</dbReference>
<sequence length="111" mass="11818">MKTVRRIPLYSISNAILGVMADEVEFPPGDGPTNGISVTLTAGTLQAIRDRVGKRGVSAYLERAAQRQIERDNLDELIADFERTHGPADPEAVTAKRIRLTGGTSDAGAAA</sequence>
<evidence type="ECO:0000313" key="2">
    <source>
        <dbReference type="Proteomes" id="UP000576393"/>
    </source>
</evidence>